<comment type="caution">
    <text evidence="1">The sequence shown here is derived from an EMBL/GenBank/DDBJ whole genome shotgun (WGS) entry which is preliminary data.</text>
</comment>
<dbReference type="AlphaFoldDB" id="A0A3M0JBR8"/>
<name>A0A3M0JBR8_HIRRU</name>
<reference evidence="1 2" key="1">
    <citation type="submission" date="2018-07" db="EMBL/GenBank/DDBJ databases">
        <title>A high quality draft genome assembly of the barn swallow (H. rustica rustica).</title>
        <authorList>
            <person name="Formenti G."/>
            <person name="Chiara M."/>
            <person name="Poveda L."/>
            <person name="Francoijs K.-J."/>
            <person name="Bonisoli-Alquati A."/>
            <person name="Canova L."/>
            <person name="Gianfranceschi L."/>
            <person name="Horner D.S."/>
            <person name="Saino N."/>
        </authorList>
    </citation>
    <scope>NUCLEOTIDE SEQUENCE [LARGE SCALE GENOMIC DNA]</scope>
    <source>
        <strain evidence="1">Chelidonia</strain>
        <tissue evidence="1">Blood</tissue>
    </source>
</reference>
<evidence type="ECO:0000313" key="2">
    <source>
        <dbReference type="Proteomes" id="UP000269221"/>
    </source>
</evidence>
<evidence type="ECO:0000313" key="1">
    <source>
        <dbReference type="EMBL" id="RMB98617.1"/>
    </source>
</evidence>
<keyword evidence="2" id="KW-1185">Reference proteome</keyword>
<proteinExistence type="predicted"/>
<sequence length="83" mass="9390">MLGQDKDEGSCWRFIWSDPGGGDCREEVISFPCITTDSFDGTMVIYSTNALIQNTMDHGTRIKIREMAAKRKFPFVAGYFVKT</sequence>
<dbReference type="Proteomes" id="UP000269221">
    <property type="component" value="Unassembled WGS sequence"/>
</dbReference>
<protein>
    <submittedName>
        <fullName evidence="1">Uncharacterized protein</fullName>
    </submittedName>
</protein>
<organism evidence="1 2">
    <name type="scientific">Hirundo rustica rustica</name>
    <dbReference type="NCBI Taxonomy" id="333673"/>
    <lineage>
        <taxon>Eukaryota</taxon>
        <taxon>Metazoa</taxon>
        <taxon>Chordata</taxon>
        <taxon>Craniata</taxon>
        <taxon>Vertebrata</taxon>
        <taxon>Euteleostomi</taxon>
        <taxon>Archelosauria</taxon>
        <taxon>Archosauria</taxon>
        <taxon>Dinosauria</taxon>
        <taxon>Saurischia</taxon>
        <taxon>Theropoda</taxon>
        <taxon>Coelurosauria</taxon>
        <taxon>Aves</taxon>
        <taxon>Neognathae</taxon>
        <taxon>Neoaves</taxon>
        <taxon>Telluraves</taxon>
        <taxon>Australaves</taxon>
        <taxon>Passeriformes</taxon>
        <taxon>Sylvioidea</taxon>
        <taxon>Hirundinidae</taxon>
        <taxon>Hirundo</taxon>
    </lineage>
</organism>
<accession>A0A3M0JBR8</accession>
<dbReference type="EMBL" id="QRBI01000152">
    <property type="protein sequence ID" value="RMB98617.1"/>
    <property type="molecule type" value="Genomic_DNA"/>
</dbReference>
<gene>
    <name evidence="1" type="ORF">DUI87_24833</name>
</gene>